<reference evidence="2 3" key="2">
    <citation type="journal article" date="2008" name="Nature">
        <title>The Phaeodactylum genome reveals the evolutionary history of diatom genomes.</title>
        <authorList>
            <person name="Bowler C."/>
            <person name="Allen A.E."/>
            <person name="Badger J.H."/>
            <person name="Grimwood J."/>
            <person name="Jabbari K."/>
            <person name="Kuo A."/>
            <person name="Maheswari U."/>
            <person name="Martens C."/>
            <person name="Maumus F."/>
            <person name="Otillar R.P."/>
            <person name="Rayko E."/>
            <person name="Salamov A."/>
            <person name="Vandepoele K."/>
            <person name="Beszteri B."/>
            <person name="Gruber A."/>
            <person name="Heijde M."/>
            <person name="Katinka M."/>
            <person name="Mock T."/>
            <person name="Valentin K."/>
            <person name="Verret F."/>
            <person name="Berges J.A."/>
            <person name="Brownlee C."/>
            <person name="Cadoret J.P."/>
            <person name="Chiovitti A."/>
            <person name="Choi C.J."/>
            <person name="Coesel S."/>
            <person name="De Martino A."/>
            <person name="Detter J.C."/>
            <person name="Durkin C."/>
            <person name="Falciatore A."/>
            <person name="Fournet J."/>
            <person name="Haruta M."/>
            <person name="Huysman M.J."/>
            <person name="Jenkins B.D."/>
            <person name="Jiroutova K."/>
            <person name="Jorgensen R.E."/>
            <person name="Joubert Y."/>
            <person name="Kaplan A."/>
            <person name="Kroger N."/>
            <person name="Kroth P.G."/>
            <person name="La Roche J."/>
            <person name="Lindquist E."/>
            <person name="Lommer M."/>
            <person name="Martin-Jezequel V."/>
            <person name="Lopez P.J."/>
            <person name="Lucas S."/>
            <person name="Mangogna M."/>
            <person name="McGinnis K."/>
            <person name="Medlin L.K."/>
            <person name="Montsant A."/>
            <person name="Oudot-Le Secq M.P."/>
            <person name="Napoli C."/>
            <person name="Obornik M."/>
            <person name="Parker M.S."/>
            <person name="Petit J.L."/>
            <person name="Porcel B.M."/>
            <person name="Poulsen N."/>
            <person name="Robison M."/>
            <person name="Rychlewski L."/>
            <person name="Rynearson T.A."/>
            <person name="Schmutz J."/>
            <person name="Shapiro H."/>
            <person name="Siaut M."/>
            <person name="Stanley M."/>
            <person name="Sussman M.R."/>
            <person name="Taylor A.R."/>
            <person name="Vardi A."/>
            <person name="von Dassow P."/>
            <person name="Vyverman W."/>
            <person name="Willis A."/>
            <person name="Wyrwicz L.S."/>
            <person name="Rokhsar D.S."/>
            <person name="Weissenbach J."/>
            <person name="Armbrust E.V."/>
            <person name="Green B.R."/>
            <person name="Van de Peer Y."/>
            <person name="Grigoriev I.V."/>
        </authorList>
    </citation>
    <scope>NUCLEOTIDE SEQUENCE [LARGE SCALE GENOMIC DNA]</scope>
    <source>
        <strain evidence="2 3">CCMP1335</strain>
    </source>
</reference>
<protein>
    <submittedName>
        <fullName evidence="2">Uncharacterized protein</fullName>
    </submittedName>
</protein>
<feature type="region of interest" description="Disordered" evidence="1">
    <location>
        <begin position="1"/>
        <end position="53"/>
    </location>
</feature>
<dbReference type="Proteomes" id="UP000001449">
    <property type="component" value="Chromosome 12"/>
</dbReference>
<name>B8CA69_THAPS</name>
<dbReference type="HOGENOM" id="CLU_1028493_0_0_1"/>
<dbReference type="KEGG" id="tps:THAPSDRAFT_24455"/>
<feature type="compositionally biased region" description="Polar residues" evidence="1">
    <location>
        <begin position="15"/>
        <end position="26"/>
    </location>
</feature>
<feature type="compositionally biased region" description="Basic and acidic residues" evidence="1">
    <location>
        <begin position="205"/>
        <end position="220"/>
    </location>
</feature>
<dbReference type="RefSeq" id="XP_002293169.1">
    <property type="nucleotide sequence ID" value="XM_002293133.1"/>
</dbReference>
<sequence>MESSQPTYPHLQLLHQLQSTARQPLHTNEAEEKSPDTTTATNSQQQRQQQQQWDLSTDALLATFLHEFSNHMVRRTHHVSREIQSLQSSVNKVGVDVAVVQGEWMRCGEKCFMEQIVGEDVADDEKESGGDGGDDAVGNGGEGPKPDEKESNNNKGEGVNDDDSADIARLEAEEQAAIQNGMKALSLFFDPRRPKRSSTAESGDNGDHHESEADINRASDLDIEEDVICDNCYYYPSADEDKFNQRPLPFIIGSREFMESSCAGLGGAGGG</sequence>
<evidence type="ECO:0000313" key="3">
    <source>
        <dbReference type="Proteomes" id="UP000001449"/>
    </source>
</evidence>
<keyword evidence="3" id="KW-1185">Reference proteome</keyword>
<dbReference type="eggNOG" id="ENOG502QYZ6">
    <property type="taxonomic scope" value="Eukaryota"/>
</dbReference>
<feature type="region of interest" description="Disordered" evidence="1">
    <location>
        <begin position="122"/>
        <end position="162"/>
    </location>
</feature>
<evidence type="ECO:0000256" key="1">
    <source>
        <dbReference type="SAM" id="MobiDB-lite"/>
    </source>
</evidence>
<dbReference type="InParanoid" id="B8CA69"/>
<evidence type="ECO:0000313" key="2">
    <source>
        <dbReference type="EMBL" id="EED89630.1"/>
    </source>
</evidence>
<feature type="region of interest" description="Disordered" evidence="1">
    <location>
        <begin position="189"/>
        <end position="220"/>
    </location>
</feature>
<dbReference type="PaxDb" id="35128-Thaps24455"/>
<dbReference type="GeneID" id="7449407"/>
<dbReference type="OMA" id="HHESEAD"/>
<proteinExistence type="predicted"/>
<dbReference type="AlphaFoldDB" id="B8CA69"/>
<accession>B8CA69</accession>
<reference evidence="2 3" key="1">
    <citation type="journal article" date="2004" name="Science">
        <title>The genome of the diatom Thalassiosira pseudonana: ecology, evolution, and metabolism.</title>
        <authorList>
            <person name="Armbrust E.V."/>
            <person name="Berges J.A."/>
            <person name="Bowler C."/>
            <person name="Green B.R."/>
            <person name="Martinez D."/>
            <person name="Putnam N.H."/>
            <person name="Zhou S."/>
            <person name="Allen A.E."/>
            <person name="Apt K.E."/>
            <person name="Bechner M."/>
            <person name="Brzezinski M.A."/>
            <person name="Chaal B.K."/>
            <person name="Chiovitti A."/>
            <person name="Davis A.K."/>
            <person name="Demarest M.S."/>
            <person name="Detter J.C."/>
            <person name="Glavina T."/>
            <person name="Goodstein D."/>
            <person name="Hadi M.Z."/>
            <person name="Hellsten U."/>
            <person name="Hildebrand M."/>
            <person name="Jenkins B.D."/>
            <person name="Jurka J."/>
            <person name="Kapitonov V.V."/>
            <person name="Kroger N."/>
            <person name="Lau W.W."/>
            <person name="Lane T.W."/>
            <person name="Larimer F.W."/>
            <person name="Lippmeier J.C."/>
            <person name="Lucas S."/>
            <person name="Medina M."/>
            <person name="Montsant A."/>
            <person name="Obornik M."/>
            <person name="Parker M.S."/>
            <person name="Palenik B."/>
            <person name="Pazour G.J."/>
            <person name="Richardson P.M."/>
            <person name="Rynearson T.A."/>
            <person name="Saito M.A."/>
            <person name="Schwartz D.C."/>
            <person name="Thamatrakoln K."/>
            <person name="Valentin K."/>
            <person name="Vardi A."/>
            <person name="Wilkerson F.P."/>
            <person name="Rokhsar D.S."/>
        </authorList>
    </citation>
    <scope>NUCLEOTIDE SEQUENCE [LARGE SCALE GENOMIC DNA]</scope>
    <source>
        <strain evidence="2 3">CCMP1335</strain>
    </source>
</reference>
<dbReference type="EMBL" id="CM000647">
    <property type="protein sequence ID" value="EED89630.1"/>
    <property type="molecule type" value="Genomic_DNA"/>
</dbReference>
<organism evidence="2 3">
    <name type="scientific">Thalassiosira pseudonana</name>
    <name type="common">Marine diatom</name>
    <name type="synonym">Cyclotella nana</name>
    <dbReference type="NCBI Taxonomy" id="35128"/>
    <lineage>
        <taxon>Eukaryota</taxon>
        <taxon>Sar</taxon>
        <taxon>Stramenopiles</taxon>
        <taxon>Ochrophyta</taxon>
        <taxon>Bacillariophyta</taxon>
        <taxon>Coscinodiscophyceae</taxon>
        <taxon>Thalassiosirophycidae</taxon>
        <taxon>Thalassiosirales</taxon>
        <taxon>Thalassiosiraceae</taxon>
        <taxon>Thalassiosira</taxon>
    </lineage>
</organism>
<gene>
    <name evidence="2" type="ORF">THAPSDRAFT_24455</name>
</gene>